<feature type="compositionally biased region" description="Pro residues" evidence="1">
    <location>
        <begin position="64"/>
        <end position="73"/>
    </location>
</feature>
<evidence type="ECO:0000256" key="1">
    <source>
        <dbReference type="SAM" id="MobiDB-lite"/>
    </source>
</evidence>
<name>A0A061RQW9_9CHLO</name>
<feature type="compositionally biased region" description="Basic and acidic residues" evidence="1">
    <location>
        <begin position="1"/>
        <end position="10"/>
    </location>
</feature>
<dbReference type="AlphaFoldDB" id="A0A061RQW9"/>
<feature type="region of interest" description="Disordered" evidence="1">
    <location>
        <begin position="1"/>
        <end position="73"/>
    </location>
</feature>
<feature type="non-terminal residue" evidence="2">
    <location>
        <position position="73"/>
    </location>
</feature>
<organism evidence="2">
    <name type="scientific">Tetraselmis sp. GSL018</name>
    <dbReference type="NCBI Taxonomy" id="582737"/>
    <lineage>
        <taxon>Eukaryota</taxon>
        <taxon>Viridiplantae</taxon>
        <taxon>Chlorophyta</taxon>
        <taxon>core chlorophytes</taxon>
        <taxon>Chlorodendrophyceae</taxon>
        <taxon>Chlorodendrales</taxon>
        <taxon>Chlorodendraceae</taxon>
        <taxon>Tetraselmis</taxon>
    </lineage>
</organism>
<evidence type="ECO:0000313" key="2">
    <source>
        <dbReference type="EMBL" id="JAC75282.1"/>
    </source>
</evidence>
<dbReference type="EMBL" id="GBEZ01010388">
    <property type="protein sequence ID" value="JAC75282.1"/>
    <property type="molecule type" value="Transcribed_RNA"/>
</dbReference>
<accession>A0A061RQW9</accession>
<sequence length="73" mass="7811">DSKSRADRHAPSSGRKIAAKTPSGSGRGRSKENIPQPTGTQAEIRARLQAFKQRKEAQPGKLPGKPPLPDTNP</sequence>
<reference evidence="2" key="1">
    <citation type="submission" date="2014-05" db="EMBL/GenBank/DDBJ databases">
        <title>The transcriptome of the halophilic microalga Tetraselmis sp. GSL018 isolated from the Great Salt Lake, Utah.</title>
        <authorList>
            <person name="Jinkerson R.E."/>
            <person name="D'Adamo S."/>
            <person name="Posewitz M.C."/>
        </authorList>
    </citation>
    <scope>NUCLEOTIDE SEQUENCE</scope>
    <source>
        <strain evidence="2">GSL018</strain>
    </source>
</reference>
<protein>
    <submittedName>
        <fullName evidence="2">Uncharacterized protein</fullName>
    </submittedName>
</protein>
<proteinExistence type="predicted"/>
<feature type="non-terminal residue" evidence="2">
    <location>
        <position position="1"/>
    </location>
</feature>
<gene>
    <name evidence="2" type="ORF">TSPGSL018_23534</name>
</gene>